<protein>
    <submittedName>
        <fullName evidence="1">Uncharacterized protein</fullName>
    </submittedName>
</protein>
<name>A0A2H5XEU3_9BACT</name>
<evidence type="ECO:0000313" key="1">
    <source>
        <dbReference type="EMBL" id="GBC99701.1"/>
    </source>
</evidence>
<dbReference type="AlphaFoldDB" id="A0A2H5XEU3"/>
<gene>
    <name evidence="1" type="ORF">HRbin17_02232</name>
</gene>
<dbReference type="InterPro" id="IPR019042">
    <property type="entry name" value="Restrct_endonuc_II_CfrBI"/>
</dbReference>
<accession>A0A2H5XEU3</accession>
<dbReference type="Proteomes" id="UP000236173">
    <property type="component" value="Unassembled WGS sequence"/>
</dbReference>
<comment type="caution">
    <text evidence="1">The sequence shown here is derived from an EMBL/GenBank/DDBJ whole genome shotgun (WGS) entry which is preliminary data.</text>
</comment>
<proteinExistence type="predicted"/>
<dbReference type="EMBL" id="BEHT01000035">
    <property type="protein sequence ID" value="GBC99701.1"/>
    <property type="molecule type" value="Genomic_DNA"/>
</dbReference>
<sequence>MTRKVKRGTIGQLMPSVLKNLLEARGVKFVQQIGTDVLRQVVFDVMCGRNLRDATEMLTRKHIALVNAALVVLFMQGLKYRSDFVSRLADIVNDELQQKHSKTERWVLQWLLGLTDKAAQNILRDDLIALETYKEQYMRVCQEVVAECERNFGTLKGALEISSGEWAHINWEFLYYLLNAVGAGTLAIRGSENQYMANFLNGSF</sequence>
<reference evidence="2" key="1">
    <citation type="submission" date="2017-09" db="EMBL/GenBank/DDBJ databases">
        <title>Metaegenomics of thermophilic ammonia-oxidizing enrichment culture.</title>
        <authorList>
            <person name="Kato S."/>
            <person name="Suzuki K."/>
        </authorList>
    </citation>
    <scope>NUCLEOTIDE SEQUENCE [LARGE SCALE GENOMIC DNA]</scope>
</reference>
<organism evidence="1 2">
    <name type="scientific">Candidatus Fervidibacter japonicus</name>
    <dbReference type="NCBI Taxonomy" id="2035412"/>
    <lineage>
        <taxon>Bacteria</taxon>
        <taxon>Candidatus Fervidibacterota</taxon>
        <taxon>Candidatus Fervidibacter</taxon>
    </lineage>
</organism>
<dbReference type="Pfam" id="PF09516">
    <property type="entry name" value="RE_CfrBI"/>
    <property type="match status" value="1"/>
</dbReference>
<evidence type="ECO:0000313" key="2">
    <source>
        <dbReference type="Proteomes" id="UP000236173"/>
    </source>
</evidence>